<evidence type="ECO:0000256" key="7">
    <source>
        <dbReference type="SAM" id="Phobius"/>
    </source>
</evidence>
<dbReference type="AlphaFoldDB" id="A0A1U7HJN9"/>
<dbReference type="GO" id="GO:0005886">
    <property type="term" value="C:plasma membrane"/>
    <property type="evidence" value="ECO:0007669"/>
    <property type="project" value="UniProtKB-SubCell"/>
</dbReference>
<keyword evidence="5 7" id="KW-1133">Transmembrane helix</keyword>
<dbReference type="STRING" id="1921803.NIES593_09090"/>
<dbReference type="EMBL" id="MRCB01000008">
    <property type="protein sequence ID" value="OKH23802.1"/>
    <property type="molecule type" value="Genomic_DNA"/>
</dbReference>
<keyword evidence="6 7" id="KW-0472">Membrane</keyword>
<gene>
    <name evidence="9" type="ORF">NIES593_09090</name>
</gene>
<sequence length="395" mass="43393">MKLQSLKNLLTQVSKEPLLGWAQLAHQKVRSCVAMAGIAFADILIFTQLGFNASLFNGVTRVHEHLKGDLFLQSNRAEFLADGQTFSRNQLYQANAVEGVKSASPFYYAYGKWVNPWDKKIVNVAIMAFNPARPVMDLPEVNQQLEKLKLPDTVLFDSQSQPDFGPVAETLAKGETVTTELSDRRVKVDGIFALGSTLFTEGHIVTSDWNYLRLFGEDSIDKVSVGIINLEPGADLQTVQRAIDARLPDDVKVMNREEFLQSEKAYWDKHPAGVIFNFGVAMGFIVGVVIVYQVLYSDVNDHLAEYATLKAMGYSDRQLLAVVFQEGTILAVLGFVPGFASSIGIYSLLGSLTRIPIAMGGVVASQVFALTILMCLISAAIAMRKLQSADPADVF</sequence>
<evidence type="ECO:0000256" key="2">
    <source>
        <dbReference type="ARBA" id="ARBA00022448"/>
    </source>
</evidence>
<dbReference type="OrthoDB" id="180999at2"/>
<keyword evidence="2" id="KW-0813">Transport</keyword>
<evidence type="ECO:0000313" key="9">
    <source>
        <dbReference type="EMBL" id="OKH23802.1"/>
    </source>
</evidence>
<feature type="transmembrane region" description="Helical" evidence="7">
    <location>
        <begin position="274"/>
        <end position="295"/>
    </location>
</feature>
<protein>
    <submittedName>
        <fullName evidence="9">ABC transporter</fullName>
    </submittedName>
</protein>
<comment type="subcellular location">
    <subcellularLocation>
        <location evidence="1">Cell membrane</location>
        <topology evidence="1">Multi-pass membrane protein</topology>
    </subcellularLocation>
</comment>
<evidence type="ECO:0000259" key="8">
    <source>
        <dbReference type="Pfam" id="PF02687"/>
    </source>
</evidence>
<keyword evidence="4 7" id="KW-0812">Transmembrane</keyword>
<evidence type="ECO:0000256" key="6">
    <source>
        <dbReference type="ARBA" id="ARBA00023136"/>
    </source>
</evidence>
<dbReference type="PANTHER" id="PTHR43738:SF1">
    <property type="entry name" value="HEMIN TRANSPORT SYSTEM PERMEASE PROTEIN HRTB-RELATED"/>
    <property type="match status" value="1"/>
</dbReference>
<evidence type="ECO:0000256" key="4">
    <source>
        <dbReference type="ARBA" id="ARBA00022692"/>
    </source>
</evidence>
<dbReference type="Pfam" id="PF02687">
    <property type="entry name" value="FtsX"/>
    <property type="match status" value="1"/>
</dbReference>
<name>A0A1U7HJN9_9CYAN</name>
<dbReference type="InterPro" id="IPR051125">
    <property type="entry name" value="ABC-4/HrtB_transporter"/>
</dbReference>
<comment type="caution">
    <text evidence="9">The sequence shown here is derived from an EMBL/GenBank/DDBJ whole genome shotgun (WGS) entry which is preliminary data.</text>
</comment>
<dbReference type="Proteomes" id="UP000186868">
    <property type="component" value="Unassembled WGS sequence"/>
</dbReference>
<feature type="domain" description="ABC3 transporter permease C-terminal" evidence="8">
    <location>
        <begin position="279"/>
        <end position="387"/>
    </location>
</feature>
<dbReference type="PIRSF" id="PIRSF031773">
    <property type="entry name" value="DevC"/>
    <property type="match status" value="1"/>
</dbReference>
<dbReference type="NCBIfam" id="TIGR01185">
    <property type="entry name" value="devC"/>
    <property type="match status" value="1"/>
</dbReference>
<dbReference type="InterPro" id="IPR005891">
    <property type="entry name" value="DevC"/>
</dbReference>
<organism evidence="9 10">
    <name type="scientific">Hydrococcus rivularis NIES-593</name>
    <dbReference type="NCBI Taxonomy" id="1921803"/>
    <lineage>
        <taxon>Bacteria</taxon>
        <taxon>Bacillati</taxon>
        <taxon>Cyanobacteriota</taxon>
        <taxon>Cyanophyceae</taxon>
        <taxon>Pleurocapsales</taxon>
        <taxon>Hydrococcaceae</taxon>
        <taxon>Hydrococcus</taxon>
    </lineage>
</organism>
<evidence type="ECO:0000256" key="3">
    <source>
        <dbReference type="ARBA" id="ARBA00022475"/>
    </source>
</evidence>
<accession>A0A1U7HJN9</accession>
<feature type="transmembrane region" description="Helical" evidence="7">
    <location>
        <begin position="361"/>
        <end position="383"/>
    </location>
</feature>
<dbReference type="RefSeq" id="WP_073599274.1">
    <property type="nucleotide sequence ID" value="NZ_MRCB01000008.1"/>
</dbReference>
<keyword evidence="3" id="KW-1003">Cell membrane</keyword>
<evidence type="ECO:0000313" key="10">
    <source>
        <dbReference type="Proteomes" id="UP000186868"/>
    </source>
</evidence>
<proteinExistence type="predicted"/>
<keyword evidence="10" id="KW-1185">Reference proteome</keyword>
<evidence type="ECO:0000256" key="5">
    <source>
        <dbReference type="ARBA" id="ARBA00022989"/>
    </source>
</evidence>
<dbReference type="PANTHER" id="PTHR43738">
    <property type="entry name" value="ABC TRANSPORTER, MEMBRANE PROTEIN"/>
    <property type="match status" value="1"/>
</dbReference>
<feature type="transmembrane region" description="Helical" evidence="7">
    <location>
        <begin position="329"/>
        <end position="349"/>
    </location>
</feature>
<dbReference type="InterPro" id="IPR003838">
    <property type="entry name" value="ABC3_permease_C"/>
</dbReference>
<evidence type="ECO:0000256" key="1">
    <source>
        <dbReference type="ARBA" id="ARBA00004651"/>
    </source>
</evidence>
<reference evidence="9 10" key="1">
    <citation type="submission" date="2016-11" db="EMBL/GenBank/DDBJ databases">
        <title>Draft Genome Sequences of Nine Cyanobacterial Strains from Diverse Habitats.</title>
        <authorList>
            <person name="Zhu T."/>
            <person name="Hou S."/>
            <person name="Lu X."/>
            <person name="Hess W.R."/>
        </authorList>
    </citation>
    <scope>NUCLEOTIDE SEQUENCE [LARGE SCALE GENOMIC DNA]</scope>
    <source>
        <strain evidence="9 10">NIES-593</strain>
    </source>
</reference>